<proteinExistence type="predicted"/>
<evidence type="ECO:0000259" key="1">
    <source>
        <dbReference type="Pfam" id="PF12158"/>
    </source>
</evidence>
<dbReference type="RefSeq" id="WP_055201455.1">
    <property type="nucleotide sequence ID" value="NZ_AP031426.1"/>
</dbReference>
<feature type="domain" description="DUF3592" evidence="1">
    <location>
        <begin position="6"/>
        <end position="84"/>
    </location>
</feature>
<reference evidence="2 3" key="1">
    <citation type="submission" date="2015-09" db="EMBL/GenBank/DDBJ databases">
        <authorList>
            <consortium name="Pathogen Informatics"/>
        </authorList>
    </citation>
    <scope>NUCLEOTIDE SEQUENCE [LARGE SCALE GENOMIC DNA]</scope>
    <source>
        <strain evidence="2 3">2789STDY5834863</strain>
    </source>
</reference>
<dbReference type="eggNOG" id="ENOG5030HC0">
    <property type="taxonomic scope" value="Bacteria"/>
</dbReference>
<dbReference type="AlphaFoldDB" id="A0A174H2J2"/>
<name>A0A174H2J2_9FIRM</name>
<dbReference type="Proteomes" id="UP000095431">
    <property type="component" value="Unassembled WGS sequence"/>
</dbReference>
<sequence length="85" mass="9691">MEKETMGTVISVTKQWWLKVNRKPARVHAMDGAAFPHTIKVKYTIDGKDYICRKWIGAGNKVPDKGTTIKVIYCEDKPSKARIEL</sequence>
<dbReference type="Pfam" id="PF12158">
    <property type="entry name" value="DUF3592"/>
    <property type="match status" value="1"/>
</dbReference>
<protein>
    <recommendedName>
        <fullName evidence="1">DUF3592 domain-containing protein</fullName>
    </recommendedName>
</protein>
<evidence type="ECO:0000313" key="2">
    <source>
        <dbReference type="EMBL" id="CUO69124.1"/>
    </source>
</evidence>
<gene>
    <name evidence="2" type="ORF">ERS852478_03591</name>
</gene>
<evidence type="ECO:0000313" key="3">
    <source>
        <dbReference type="Proteomes" id="UP000095431"/>
    </source>
</evidence>
<organism evidence="2 3">
    <name type="scientific">Blautia wexlerae</name>
    <dbReference type="NCBI Taxonomy" id="418240"/>
    <lineage>
        <taxon>Bacteria</taxon>
        <taxon>Bacillati</taxon>
        <taxon>Bacillota</taxon>
        <taxon>Clostridia</taxon>
        <taxon>Lachnospirales</taxon>
        <taxon>Lachnospiraceae</taxon>
        <taxon>Blautia</taxon>
    </lineage>
</organism>
<accession>A0A174H2J2</accession>
<dbReference type="EMBL" id="CYZN01000039">
    <property type="protein sequence ID" value="CUO69124.1"/>
    <property type="molecule type" value="Genomic_DNA"/>
</dbReference>
<dbReference type="InterPro" id="IPR021994">
    <property type="entry name" value="DUF3592"/>
</dbReference>